<dbReference type="InterPro" id="IPR052055">
    <property type="entry name" value="Hepadnavirus_pol/RT"/>
</dbReference>
<dbReference type="InterPro" id="IPR043502">
    <property type="entry name" value="DNA/RNA_pol_sf"/>
</dbReference>
<sequence length="232" mass="27660">MDRMTSLGLKSAFHHLTVFELHRAYQAFEVDGACYRYKATPFGTKHSPIFFTEAMIKIFTEDPVILKEQTLALMEILMQFGLTISMNKCELEPKQEIIFLGWTWNTITMEVFMTKDRRMDLLDMLKRLIKTTRQNKLNRVKYLTRIIEKLNFLRTQFKEASLYLMLLYQAQTRAAKEQGWNGMMKVTMQALPEIYWWMYRIFNNKRLSLRWSILLETLVTDASPRAGERLWN</sequence>
<dbReference type="PANTHER" id="PTHR33050">
    <property type="entry name" value="REVERSE TRANSCRIPTASE DOMAIN-CONTAINING PROTEIN"/>
    <property type="match status" value="1"/>
</dbReference>
<organism evidence="1 2">
    <name type="scientific">Streblomastix strix</name>
    <dbReference type="NCBI Taxonomy" id="222440"/>
    <lineage>
        <taxon>Eukaryota</taxon>
        <taxon>Metamonada</taxon>
        <taxon>Preaxostyla</taxon>
        <taxon>Oxymonadida</taxon>
        <taxon>Streblomastigidae</taxon>
        <taxon>Streblomastix</taxon>
    </lineage>
</organism>
<dbReference type="AlphaFoldDB" id="A0A5J4TIL3"/>
<reference evidence="1 2" key="1">
    <citation type="submission" date="2019-03" db="EMBL/GenBank/DDBJ databases">
        <title>Single cell metagenomics reveals metabolic interactions within the superorganism composed of flagellate Streblomastix strix and complex community of Bacteroidetes bacteria on its surface.</title>
        <authorList>
            <person name="Treitli S.C."/>
            <person name="Kolisko M."/>
            <person name="Husnik F."/>
            <person name="Keeling P."/>
            <person name="Hampl V."/>
        </authorList>
    </citation>
    <scope>NUCLEOTIDE SEQUENCE [LARGE SCALE GENOMIC DNA]</scope>
    <source>
        <strain evidence="1">ST1C</strain>
    </source>
</reference>
<dbReference type="PANTHER" id="PTHR33050:SF7">
    <property type="entry name" value="RIBONUCLEASE H"/>
    <property type="match status" value="1"/>
</dbReference>
<dbReference type="Proteomes" id="UP000324800">
    <property type="component" value="Unassembled WGS sequence"/>
</dbReference>
<dbReference type="EMBL" id="SNRW01030110">
    <property type="protein sequence ID" value="KAA6358276.1"/>
    <property type="molecule type" value="Genomic_DNA"/>
</dbReference>
<gene>
    <name evidence="1" type="ORF">EZS28_046198</name>
</gene>
<dbReference type="SUPFAM" id="SSF56672">
    <property type="entry name" value="DNA/RNA polymerases"/>
    <property type="match status" value="1"/>
</dbReference>
<evidence type="ECO:0008006" key="3">
    <source>
        <dbReference type="Google" id="ProtNLM"/>
    </source>
</evidence>
<evidence type="ECO:0000313" key="2">
    <source>
        <dbReference type="Proteomes" id="UP000324800"/>
    </source>
</evidence>
<protein>
    <recommendedName>
        <fullName evidence="3">Reverse transcriptase domain-containing protein</fullName>
    </recommendedName>
</protein>
<comment type="caution">
    <text evidence="1">The sequence shown here is derived from an EMBL/GenBank/DDBJ whole genome shotgun (WGS) entry which is preliminary data.</text>
</comment>
<name>A0A5J4TIL3_9EUKA</name>
<accession>A0A5J4TIL3</accession>
<evidence type="ECO:0000313" key="1">
    <source>
        <dbReference type="EMBL" id="KAA6358276.1"/>
    </source>
</evidence>
<proteinExistence type="predicted"/>